<evidence type="ECO:0000256" key="2">
    <source>
        <dbReference type="ARBA" id="ARBA00022448"/>
    </source>
</evidence>
<keyword evidence="4" id="KW-0997">Cell inner membrane</keyword>
<gene>
    <name evidence="10" type="ORF">V6255_11695</name>
</gene>
<feature type="transmembrane region" description="Helical" evidence="9">
    <location>
        <begin position="6"/>
        <end position="25"/>
    </location>
</feature>
<dbReference type="PANTHER" id="PTHR30574:SF1">
    <property type="entry name" value="SULPHUR TRANSPORT DOMAIN-CONTAINING PROTEIN"/>
    <property type="match status" value="1"/>
</dbReference>
<accession>A0ABU9HDI6</accession>
<keyword evidence="6 9" id="KW-1133">Transmembrane helix</keyword>
<dbReference type="InterPro" id="IPR007272">
    <property type="entry name" value="Sulf_transp_TsuA/YedE"/>
</dbReference>
<keyword evidence="3" id="KW-1003">Cell membrane</keyword>
<comment type="similarity">
    <text evidence="8">Belongs to the TsuA/YedE (TC 9.B.102) family.</text>
</comment>
<sequence length="306" mass="34177">MLLSLVLLAVIALGYLAQTTGLCMFKGVNEWRDGNKEYLMSILLSGVLVWVSTLFAYLVDIPLHFTMYKMNIWFLFGGFLFGLGAALNQGCGISTLGKLTRGDIKMLATILGWLAGWTILAYWSPDRGFVQIPIHKLSHYLLLGSISLLLIVWISFSNKRRKKLWFSMMGIGLLSGFIYLYQPRWSPNAILNQLSSALTENKLYNWPIFEQYLFFIALLTGMLFAAWRTNKFLFVPAKFQQWMVHFCAGTLMGIGASLALGGNSVQLLLAMPILSPGGFVAVAGILVGIWSGIHIQKHLIPITLNK</sequence>
<feature type="transmembrane region" description="Helical" evidence="9">
    <location>
        <begin position="137"/>
        <end position="156"/>
    </location>
</feature>
<reference evidence="10 11" key="1">
    <citation type="submission" date="2024-02" db="EMBL/GenBank/DDBJ databases">
        <title>Bacteria isolated from the canopy kelp, Nereocystis luetkeana.</title>
        <authorList>
            <person name="Pfister C.A."/>
            <person name="Younker I.T."/>
            <person name="Light S.H."/>
        </authorList>
    </citation>
    <scope>NUCLEOTIDE SEQUENCE [LARGE SCALE GENOMIC DNA]</scope>
    <source>
        <strain evidence="10 11">TI.2.07</strain>
    </source>
</reference>
<organism evidence="10 11">
    <name type="scientific">Psychromonas arctica</name>
    <dbReference type="NCBI Taxonomy" id="168275"/>
    <lineage>
        <taxon>Bacteria</taxon>
        <taxon>Pseudomonadati</taxon>
        <taxon>Pseudomonadota</taxon>
        <taxon>Gammaproteobacteria</taxon>
        <taxon>Alteromonadales</taxon>
        <taxon>Psychromonadaceae</taxon>
        <taxon>Psychromonas</taxon>
    </lineage>
</organism>
<evidence type="ECO:0000256" key="6">
    <source>
        <dbReference type="ARBA" id="ARBA00022989"/>
    </source>
</evidence>
<feature type="transmembrane region" description="Helical" evidence="9">
    <location>
        <begin position="242"/>
        <end position="261"/>
    </location>
</feature>
<keyword evidence="2" id="KW-0813">Transport</keyword>
<feature type="transmembrane region" description="Helical" evidence="9">
    <location>
        <begin position="163"/>
        <end position="181"/>
    </location>
</feature>
<dbReference type="EMBL" id="JBAKBA010000026">
    <property type="protein sequence ID" value="MEL0659801.1"/>
    <property type="molecule type" value="Genomic_DNA"/>
</dbReference>
<dbReference type="RefSeq" id="WP_341628326.1">
    <property type="nucleotide sequence ID" value="NZ_JBAKBA010000026.1"/>
</dbReference>
<evidence type="ECO:0000256" key="1">
    <source>
        <dbReference type="ARBA" id="ARBA00004429"/>
    </source>
</evidence>
<dbReference type="Proteomes" id="UP001366060">
    <property type="component" value="Unassembled WGS sequence"/>
</dbReference>
<comment type="subcellular location">
    <subcellularLocation>
        <location evidence="1">Cell inner membrane</location>
        <topology evidence="1">Multi-pass membrane protein</topology>
    </subcellularLocation>
</comment>
<feature type="transmembrane region" description="Helical" evidence="9">
    <location>
        <begin position="107"/>
        <end position="125"/>
    </location>
</feature>
<evidence type="ECO:0000256" key="8">
    <source>
        <dbReference type="ARBA" id="ARBA00035655"/>
    </source>
</evidence>
<evidence type="ECO:0000256" key="7">
    <source>
        <dbReference type="ARBA" id="ARBA00023136"/>
    </source>
</evidence>
<keyword evidence="7 9" id="KW-0472">Membrane</keyword>
<feature type="transmembrane region" description="Helical" evidence="9">
    <location>
        <begin position="267"/>
        <end position="290"/>
    </location>
</feature>
<feature type="transmembrane region" description="Helical" evidence="9">
    <location>
        <begin position="70"/>
        <end position="87"/>
    </location>
</feature>
<evidence type="ECO:0000256" key="5">
    <source>
        <dbReference type="ARBA" id="ARBA00022692"/>
    </source>
</evidence>
<name>A0ABU9HDI6_9GAMM</name>
<evidence type="ECO:0000256" key="9">
    <source>
        <dbReference type="SAM" id="Phobius"/>
    </source>
</evidence>
<keyword evidence="11" id="KW-1185">Reference proteome</keyword>
<evidence type="ECO:0000313" key="11">
    <source>
        <dbReference type="Proteomes" id="UP001366060"/>
    </source>
</evidence>
<dbReference type="Pfam" id="PF04143">
    <property type="entry name" value="Sulf_transp"/>
    <property type="match status" value="2"/>
</dbReference>
<keyword evidence="5 9" id="KW-0812">Transmembrane</keyword>
<evidence type="ECO:0000256" key="4">
    <source>
        <dbReference type="ARBA" id="ARBA00022519"/>
    </source>
</evidence>
<feature type="transmembrane region" description="Helical" evidence="9">
    <location>
        <begin position="37"/>
        <end position="58"/>
    </location>
</feature>
<comment type="caution">
    <text evidence="10">The sequence shown here is derived from an EMBL/GenBank/DDBJ whole genome shotgun (WGS) entry which is preliminary data.</text>
</comment>
<dbReference type="PANTHER" id="PTHR30574">
    <property type="entry name" value="INNER MEMBRANE PROTEIN YEDE"/>
    <property type="match status" value="1"/>
</dbReference>
<proteinExistence type="inferred from homology"/>
<evidence type="ECO:0000313" key="10">
    <source>
        <dbReference type="EMBL" id="MEL0659801.1"/>
    </source>
</evidence>
<feature type="transmembrane region" description="Helical" evidence="9">
    <location>
        <begin position="212"/>
        <end position="230"/>
    </location>
</feature>
<protein>
    <submittedName>
        <fullName evidence="10">YeeE/YedE thiosulfate transporter family protein</fullName>
    </submittedName>
</protein>
<evidence type="ECO:0000256" key="3">
    <source>
        <dbReference type="ARBA" id="ARBA00022475"/>
    </source>
</evidence>